<evidence type="ECO:0000256" key="7">
    <source>
        <dbReference type="HAMAP-Rule" id="MF_00258"/>
    </source>
</evidence>
<proteinExistence type="inferred from homology"/>
<dbReference type="InterPro" id="IPR001920">
    <property type="entry name" value="Asp/Glu_race"/>
</dbReference>
<accession>A0A537KJE7</accession>
<evidence type="ECO:0000256" key="6">
    <source>
        <dbReference type="ARBA" id="ARBA00023316"/>
    </source>
</evidence>
<comment type="function">
    <text evidence="7">Provides the (R)-glutamate required for cell wall biosynthesis.</text>
</comment>
<protein>
    <recommendedName>
        <fullName evidence="2 7">Glutamate racemase</fullName>
        <ecNumber evidence="2 7">5.1.1.3</ecNumber>
    </recommendedName>
</protein>
<dbReference type="InterPro" id="IPR004391">
    <property type="entry name" value="Glu_race"/>
</dbReference>
<dbReference type="GO" id="GO:0008881">
    <property type="term" value="F:glutamate racemase activity"/>
    <property type="evidence" value="ECO:0007669"/>
    <property type="project" value="UniProtKB-UniRule"/>
</dbReference>
<feature type="binding site" evidence="7">
    <location>
        <begin position="184"/>
        <end position="185"/>
    </location>
    <ligand>
        <name>substrate</name>
    </ligand>
</feature>
<dbReference type="AlphaFoldDB" id="A0A537KJE7"/>
<comment type="pathway">
    <text evidence="7">Cell wall biogenesis; peptidoglycan biosynthesis.</text>
</comment>
<keyword evidence="5 7" id="KW-0413">Isomerase</keyword>
<organism evidence="8 9">
    <name type="scientific">Candidatus Segetimicrobium genomatis</name>
    <dbReference type="NCBI Taxonomy" id="2569760"/>
    <lineage>
        <taxon>Bacteria</taxon>
        <taxon>Bacillati</taxon>
        <taxon>Candidatus Sysuimicrobiota</taxon>
        <taxon>Candidatus Sysuimicrobiia</taxon>
        <taxon>Candidatus Sysuimicrobiales</taxon>
        <taxon>Candidatus Segetimicrobiaceae</taxon>
        <taxon>Candidatus Segetimicrobium</taxon>
    </lineage>
</organism>
<name>A0A537KJE7_9BACT</name>
<comment type="caution">
    <text evidence="8">The sequence shown here is derived from an EMBL/GenBank/DDBJ whole genome shotgun (WGS) entry which is preliminary data.</text>
</comment>
<evidence type="ECO:0000313" key="9">
    <source>
        <dbReference type="Proteomes" id="UP000319353"/>
    </source>
</evidence>
<dbReference type="Gene3D" id="3.40.50.1860">
    <property type="match status" value="2"/>
</dbReference>
<comment type="catalytic activity">
    <reaction evidence="1 7">
        <text>L-glutamate = D-glutamate</text>
        <dbReference type="Rhea" id="RHEA:12813"/>
        <dbReference type="ChEBI" id="CHEBI:29985"/>
        <dbReference type="ChEBI" id="CHEBI:29986"/>
        <dbReference type="EC" id="5.1.1.3"/>
    </reaction>
</comment>
<reference evidence="8 9" key="1">
    <citation type="journal article" date="2019" name="Nat. Microbiol.">
        <title>Mediterranean grassland soil C-N compound turnover is dependent on rainfall and depth, and is mediated by genomically divergent microorganisms.</title>
        <authorList>
            <person name="Diamond S."/>
            <person name="Andeer P.F."/>
            <person name="Li Z."/>
            <person name="Crits-Christoph A."/>
            <person name="Burstein D."/>
            <person name="Anantharaman K."/>
            <person name="Lane K.R."/>
            <person name="Thomas B.C."/>
            <person name="Pan C."/>
            <person name="Northen T.R."/>
            <person name="Banfield J.F."/>
        </authorList>
    </citation>
    <scope>NUCLEOTIDE SEQUENCE [LARGE SCALE GENOMIC DNA]</scope>
    <source>
        <strain evidence="8">NP_4</strain>
    </source>
</reference>
<dbReference type="Pfam" id="PF01177">
    <property type="entry name" value="Asp_Glu_race"/>
    <property type="match status" value="1"/>
</dbReference>
<comment type="similarity">
    <text evidence="7">Belongs to the aspartate/glutamate racemases family.</text>
</comment>
<dbReference type="PANTHER" id="PTHR21198">
    <property type="entry name" value="GLUTAMATE RACEMASE"/>
    <property type="match status" value="1"/>
</dbReference>
<dbReference type="GO" id="GO:0008360">
    <property type="term" value="P:regulation of cell shape"/>
    <property type="evidence" value="ECO:0007669"/>
    <property type="project" value="UniProtKB-KW"/>
</dbReference>
<feature type="binding site" evidence="7">
    <location>
        <begin position="10"/>
        <end position="11"/>
    </location>
    <ligand>
        <name>substrate</name>
    </ligand>
</feature>
<dbReference type="EC" id="5.1.1.3" evidence="2 7"/>
<evidence type="ECO:0000256" key="5">
    <source>
        <dbReference type="ARBA" id="ARBA00023235"/>
    </source>
</evidence>
<evidence type="ECO:0000256" key="1">
    <source>
        <dbReference type="ARBA" id="ARBA00001602"/>
    </source>
</evidence>
<dbReference type="EMBL" id="VBAL01000278">
    <property type="protein sequence ID" value="TMI95853.1"/>
    <property type="molecule type" value="Genomic_DNA"/>
</dbReference>
<dbReference type="UniPathway" id="UPA00219"/>
<keyword evidence="4 7" id="KW-0573">Peptidoglycan synthesis</keyword>
<dbReference type="Proteomes" id="UP000319353">
    <property type="component" value="Unassembled WGS sequence"/>
</dbReference>
<dbReference type="InterPro" id="IPR015942">
    <property type="entry name" value="Asp/Glu/hydantoin_racemase"/>
</dbReference>
<keyword evidence="6 7" id="KW-0961">Cell wall biogenesis/degradation</keyword>
<dbReference type="SUPFAM" id="SSF53681">
    <property type="entry name" value="Aspartate/glutamate racemase"/>
    <property type="match status" value="2"/>
</dbReference>
<evidence type="ECO:0000313" key="8">
    <source>
        <dbReference type="EMBL" id="TMI95853.1"/>
    </source>
</evidence>
<dbReference type="GO" id="GO:0071555">
    <property type="term" value="P:cell wall organization"/>
    <property type="evidence" value="ECO:0007669"/>
    <property type="project" value="UniProtKB-KW"/>
</dbReference>
<evidence type="ECO:0000256" key="2">
    <source>
        <dbReference type="ARBA" id="ARBA00013090"/>
    </source>
</evidence>
<feature type="binding site" evidence="7">
    <location>
        <begin position="74"/>
        <end position="75"/>
    </location>
    <ligand>
        <name>substrate</name>
    </ligand>
</feature>
<dbReference type="NCBIfam" id="TIGR00067">
    <property type="entry name" value="glut_race"/>
    <property type="match status" value="1"/>
</dbReference>
<evidence type="ECO:0000256" key="3">
    <source>
        <dbReference type="ARBA" id="ARBA00022960"/>
    </source>
</evidence>
<dbReference type="HAMAP" id="MF_00258">
    <property type="entry name" value="Glu_racemase"/>
    <property type="match status" value="1"/>
</dbReference>
<gene>
    <name evidence="7 8" type="primary">murI</name>
    <name evidence="8" type="ORF">E6H01_14220</name>
</gene>
<sequence>MNQAPIGIFDSGVGGLSVLREVHAALPGESIDYVADSANAPWGDKSREFVRDRGLKIARFLIDQGVKAVVIGSNTGTAGSAEALRGALTVPVVGIEPGIKPAVAATKTGVVGAIVPAAVSESERLASLLDRFGTDVKVIIQPVPGLVEHIEAADLDGPELKQMVEGYVRPMLDAGADTIVLGSTHYVFLKPLLAELAGPKVSLIETGAAVARQLARVLEERDLLSASPAGRERFWTSGDPTTSRRVFSALLGRAVTVEKLPSLEI</sequence>
<evidence type="ECO:0000256" key="4">
    <source>
        <dbReference type="ARBA" id="ARBA00022984"/>
    </source>
</evidence>
<comment type="caution">
    <text evidence="7">Lacks conserved residue(s) required for the propagation of feature annotation.</text>
</comment>
<dbReference type="PANTHER" id="PTHR21198:SF2">
    <property type="entry name" value="GLUTAMATE RACEMASE"/>
    <property type="match status" value="1"/>
</dbReference>
<dbReference type="GO" id="GO:0009252">
    <property type="term" value="P:peptidoglycan biosynthetic process"/>
    <property type="evidence" value="ECO:0007669"/>
    <property type="project" value="UniProtKB-UniRule"/>
</dbReference>
<keyword evidence="3 7" id="KW-0133">Cell shape</keyword>